<protein>
    <recommendedName>
        <fullName evidence="3">PAS fold-containing protein</fullName>
    </recommendedName>
</protein>
<reference evidence="1 2" key="1">
    <citation type="submission" date="2016-12" db="EMBL/GenBank/DDBJ databases">
        <authorList>
            <person name="Song W.-J."/>
            <person name="Kurnit D.M."/>
        </authorList>
    </citation>
    <scope>NUCLEOTIDE SEQUENCE [LARGE SCALE GENOMIC DNA]</scope>
    <source>
        <strain evidence="1 2">DSM 18488</strain>
    </source>
</reference>
<evidence type="ECO:0008006" key="3">
    <source>
        <dbReference type="Google" id="ProtNLM"/>
    </source>
</evidence>
<sequence>MRNLVKKHALQNTCSPAFTCRATSPTANPAIPLNNQEDNLQILEHLPVFIYLLTKDYTLSYVNHAFRKEFGIPDQFTRCYSILRKSNEPCNPCPAMDVFSDNKERVWQWQDTLRGNMYQVHDIPYGNIEETARVLGVGINLTRIAHTEKKREQYFSANDFLRICCYCNKIHNKSGEWQRVEAYFSEEQNIRFSHSICPQCMHTHYPDIM</sequence>
<organism evidence="1 2">
    <name type="scientific">Desulfopila aestuarii DSM 18488</name>
    <dbReference type="NCBI Taxonomy" id="1121416"/>
    <lineage>
        <taxon>Bacteria</taxon>
        <taxon>Pseudomonadati</taxon>
        <taxon>Thermodesulfobacteriota</taxon>
        <taxon>Desulfobulbia</taxon>
        <taxon>Desulfobulbales</taxon>
        <taxon>Desulfocapsaceae</taxon>
        <taxon>Desulfopila</taxon>
    </lineage>
</organism>
<proteinExistence type="predicted"/>
<accession>A0A1M7XWJ2</accession>
<evidence type="ECO:0000313" key="1">
    <source>
        <dbReference type="EMBL" id="SHO43106.1"/>
    </source>
</evidence>
<keyword evidence="2" id="KW-1185">Reference proteome</keyword>
<dbReference type="EMBL" id="FRFE01000001">
    <property type="protein sequence ID" value="SHO43106.1"/>
    <property type="molecule type" value="Genomic_DNA"/>
</dbReference>
<evidence type="ECO:0000313" key="2">
    <source>
        <dbReference type="Proteomes" id="UP000184603"/>
    </source>
</evidence>
<dbReference type="STRING" id="1121416.SAMN02745220_00297"/>
<dbReference type="AlphaFoldDB" id="A0A1M7XWJ2"/>
<dbReference type="Proteomes" id="UP000184603">
    <property type="component" value="Unassembled WGS sequence"/>
</dbReference>
<name>A0A1M7XWJ2_9BACT</name>
<gene>
    <name evidence="1" type="ORF">SAMN02745220_00297</name>
</gene>